<dbReference type="EMBL" id="GBXM01081327">
    <property type="protein sequence ID" value="JAH27250.1"/>
    <property type="molecule type" value="Transcribed_RNA"/>
</dbReference>
<sequence length="46" mass="5484">MRHCPVRQQKICFEQKSFVLEKIEALIASLNLLVQYVYCLNISHFE</sequence>
<evidence type="ECO:0000313" key="1">
    <source>
        <dbReference type="EMBL" id="JAH27250.1"/>
    </source>
</evidence>
<organism evidence="1">
    <name type="scientific">Anguilla anguilla</name>
    <name type="common">European freshwater eel</name>
    <name type="synonym">Muraena anguilla</name>
    <dbReference type="NCBI Taxonomy" id="7936"/>
    <lineage>
        <taxon>Eukaryota</taxon>
        <taxon>Metazoa</taxon>
        <taxon>Chordata</taxon>
        <taxon>Craniata</taxon>
        <taxon>Vertebrata</taxon>
        <taxon>Euteleostomi</taxon>
        <taxon>Actinopterygii</taxon>
        <taxon>Neopterygii</taxon>
        <taxon>Teleostei</taxon>
        <taxon>Anguilliformes</taxon>
        <taxon>Anguillidae</taxon>
        <taxon>Anguilla</taxon>
    </lineage>
</organism>
<reference evidence="1" key="2">
    <citation type="journal article" date="2015" name="Fish Shellfish Immunol.">
        <title>Early steps in the European eel (Anguilla anguilla)-Vibrio vulnificus interaction in the gills: Role of the RtxA13 toxin.</title>
        <authorList>
            <person name="Callol A."/>
            <person name="Pajuelo D."/>
            <person name="Ebbesson L."/>
            <person name="Teles M."/>
            <person name="MacKenzie S."/>
            <person name="Amaro C."/>
        </authorList>
    </citation>
    <scope>NUCLEOTIDE SEQUENCE</scope>
</reference>
<dbReference type="AlphaFoldDB" id="A0A0E9RFM2"/>
<name>A0A0E9RFM2_ANGAN</name>
<reference evidence="1" key="1">
    <citation type="submission" date="2014-11" db="EMBL/GenBank/DDBJ databases">
        <authorList>
            <person name="Amaro Gonzalez C."/>
        </authorList>
    </citation>
    <scope>NUCLEOTIDE SEQUENCE</scope>
</reference>
<proteinExistence type="predicted"/>
<protein>
    <submittedName>
        <fullName evidence="1">Uncharacterized protein</fullName>
    </submittedName>
</protein>
<accession>A0A0E9RFM2</accession>